<gene>
    <name evidence="2" type="ORF">N0V93_001078</name>
</gene>
<evidence type="ECO:0000313" key="3">
    <source>
        <dbReference type="Proteomes" id="UP001140453"/>
    </source>
</evidence>
<reference evidence="2" key="1">
    <citation type="submission" date="2022-10" db="EMBL/GenBank/DDBJ databases">
        <title>Tapping the CABI collections for fungal endophytes: first genome assemblies for Collariella, Neodidymelliopsis, Ascochyta clinopodiicola, Didymella pomorum, Didymosphaeria variabile, Neocosmospora piperis and Neocucurbitaria cava.</title>
        <authorList>
            <person name="Hill R."/>
        </authorList>
    </citation>
    <scope>NUCLEOTIDE SEQUENCE</scope>
    <source>
        <strain evidence="2">IMI 355082</strain>
    </source>
</reference>
<keyword evidence="1" id="KW-0812">Transmembrane</keyword>
<name>A0A9W8Z2V1_9PEZI</name>
<comment type="caution">
    <text evidence="2">The sequence shown here is derived from an EMBL/GenBank/DDBJ whole genome shotgun (WGS) entry which is preliminary data.</text>
</comment>
<keyword evidence="1" id="KW-1133">Transmembrane helix</keyword>
<sequence length="153" mass="17595">MSSLSTTPAANQGEAAATRFSTIYKAVMTPVIFVSFVASLAWVDFRYTVMRSHIHSDSTSRMPRWLHTLLYRDTPYQYVRVDRSKQGTPMTRDEGTKWHYHTKQRKLMKMEAEDAFRIRGSVLVILGLLAVAATWIAWQVSCRLWAAITTRVH</sequence>
<evidence type="ECO:0000256" key="1">
    <source>
        <dbReference type="SAM" id="Phobius"/>
    </source>
</evidence>
<keyword evidence="1" id="KW-0472">Membrane</keyword>
<feature type="transmembrane region" description="Helical" evidence="1">
    <location>
        <begin position="23"/>
        <end position="43"/>
    </location>
</feature>
<accession>A0A9W8Z2V1</accession>
<dbReference type="Proteomes" id="UP001140453">
    <property type="component" value="Unassembled WGS sequence"/>
</dbReference>
<evidence type="ECO:0000313" key="2">
    <source>
        <dbReference type="EMBL" id="KAJ4396856.1"/>
    </source>
</evidence>
<protein>
    <submittedName>
        <fullName evidence="2">Uncharacterized protein</fullName>
    </submittedName>
</protein>
<dbReference type="AlphaFoldDB" id="A0A9W8Z2V1"/>
<organism evidence="2 3">
    <name type="scientific">Gnomoniopsis smithogilvyi</name>
    <dbReference type="NCBI Taxonomy" id="1191159"/>
    <lineage>
        <taxon>Eukaryota</taxon>
        <taxon>Fungi</taxon>
        <taxon>Dikarya</taxon>
        <taxon>Ascomycota</taxon>
        <taxon>Pezizomycotina</taxon>
        <taxon>Sordariomycetes</taxon>
        <taxon>Sordariomycetidae</taxon>
        <taxon>Diaporthales</taxon>
        <taxon>Gnomoniaceae</taxon>
        <taxon>Gnomoniopsis</taxon>
    </lineage>
</organism>
<keyword evidence="3" id="KW-1185">Reference proteome</keyword>
<proteinExistence type="predicted"/>
<dbReference type="OrthoDB" id="4156595at2759"/>
<dbReference type="EMBL" id="JAPEVB010000001">
    <property type="protein sequence ID" value="KAJ4396856.1"/>
    <property type="molecule type" value="Genomic_DNA"/>
</dbReference>
<feature type="transmembrane region" description="Helical" evidence="1">
    <location>
        <begin position="116"/>
        <end position="138"/>
    </location>
</feature>